<accession>A0A0C2RMI6</accession>
<proteinExistence type="inferred from homology"/>
<dbReference type="GO" id="GO:0005576">
    <property type="term" value="C:extracellular region"/>
    <property type="evidence" value="ECO:0007669"/>
    <property type="project" value="UniProtKB-SubCell"/>
</dbReference>
<comment type="caution">
    <text evidence="8">The sequence shown here is derived from an EMBL/GenBank/DDBJ whole genome shotgun (WGS) entry which is preliminary data.</text>
</comment>
<dbReference type="GO" id="GO:0071973">
    <property type="term" value="P:bacterial-type flagellum-dependent cell motility"/>
    <property type="evidence" value="ECO:0007669"/>
    <property type="project" value="TreeGrafter"/>
</dbReference>
<evidence type="ECO:0000259" key="7">
    <source>
        <dbReference type="Pfam" id="PF07195"/>
    </source>
</evidence>
<dbReference type="PATRIC" id="fig|220754.4.peg.3386"/>
<evidence type="ECO:0000256" key="1">
    <source>
        <dbReference type="ARBA" id="ARBA00009764"/>
    </source>
</evidence>
<keyword evidence="5" id="KW-0964">Secreted</keyword>
<dbReference type="Pfam" id="PF02465">
    <property type="entry name" value="FliD_N"/>
    <property type="match status" value="1"/>
</dbReference>
<dbReference type="PANTHER" id="PTHR30288:SF0">
    <property type="entry name" value="FLAGELLAR HOOK-ASSOCIATED PROTEIN 2"/>
    <property type="match status" value="1"/>
</dbReference>
<dbReference type="OrthoDB" id="9776025at2"/>
<dbReference type="InterPro" id="IPR003481">
    <property type="entry name" value="FliD_N"/>
</dbReference>
<dbReference type="GO" id="GO:0009424">
    <property type="term" value="C:bacterial-type flagellum hook"/>
    <property type="evidence" value="ECO:0007669"/>
    <property type="project" value="UniProtKB-UniRule"/>
</dbReference>
<evidence type="ECO:0000256" key="3">
    <source>
        <dbReference type="ARBA" id="ARBA00023054"/>
    </source>
</evidence>
<keyword evidence="3" id="KW-0175">Coiled coil</keyword>
<gene>
    <name evidence="8" type="ORF">KR50_33720</name>
</gene>
<evidence type="ECO:0000256" key="4">
    <source>
        <dbReference type="ARBA" id="ARBA00023143"/>
    </source>
</evidence>
<dbReference type="RefSeq" id="WP_041061125.1">
    <property type="nucleotide sequence ID" value="NZ_JXRR01000022.1"/>
</dbReference>
<dbReference type="PANTHER" id="PTHR30288">
    <property type="entry name" value="FLAGELLAR CAP/ASSEMBLY PROTEIN FLID"/>
    <property type="match status" value="1"/>
</dbReference>
<dbReference type="GO" id="GO:0007155">
    <property type="term" value="P:cell adhesion"/>
    <property type="evidence" value="ECO:0007669"/>
    <property type="project" value="InterPro"/>
</dbReference>
<dbReference type="GO" id="GO:0009421">
    <property type="term" value="C:bacterial-type flagellum filament cap"/>
    <property type="evidence" value="ECO:0007669"/>
    <property type="project" value="InterPro"/>
</dbReference>
<name>A0A0C2RMI6_9BACL</name>
<comment type="subcellular location">
    <subcellularLocation>
        <location evidence="5">Secreted</location>
    </subcellularLocation>
    <subcellularLocation>
        <location evidence="5">Bacterial flagellum</location>
    </subcellularLocation>
</comment>
<dbReference type="Pfam" id="PF07195">
    <property type="entry name" value="FliD_C"/>
    <property type="match status" value="1"/>
</dbReference>
<dbReference type="EMBL" id="JXRR01000022">
    <property type="protein sequence ID" value="KIL42969.1"/>
    <property type="molecule type" value="Genomic_DNA"/>
</dbReference>
<dbReference type="InterPro" id="IPR010809">
    <property type="entry name" value="FliD_C"/>
</dbReference>
<reference evidence="8 9" key="1">
    <citation type="submission" date="2015-01" db="EMBL/GenBank/DDBJ databases">
        <title>Jeotgalibacillus campisalis genome sequencing.</title>
        <authorList>
            <person name="Goh K.M."/>
            <person name="Chan K.-G."/>
            <person name="Yaakop A.S."/>
            <person name="Ee R."/>
            <person name="Gan H.M."/>
            <person name="Chan C.S."/>
        </authorList>
    </citation>
    <scope>NUCLEOTIDE SEQUENCE [LARGE SCALE GENOMIC DNA]</scope>
    <source>
        <strain evidence="8 9">SF-57</strain>
    </source>
</reference>
<comment type="subunit">
    <text evidence="2 5">Homopentamer.</text>
</comment>
<comment type="similarity">
    <text evidence="1 5">Belongs to the FliD family.</text>
</comment>
<evidence type="ECO:0000259" key="6">
    <source>
        <dbReference type="Pfam" id="PF02465"/>
    </source>
</evidence>
<sequence length="491" mass="54762">MSMRINGLASGMDIDSIVKEMMNANRVPLDKLTQQKQYTEWQRDDYRDLNRKMNDFSNLVFDTVLRPSTFSQKTVTSSSPDVSIKSLSATSDMGGTINVSQVARAATLRSNAKIELDPAAKLGAAGDPEQTITIQTINEKGELDPEGYTLTFNPAEESMNSLIEKINKNANVNMFYDSFTGTVSMSSKQTGKAKEGDEIKLTGAFFATTLNLNNGDIVEGQNAKFTYNGLETERFSNKFTLNGFEFTINEASSKDIQFSSSPDTEKIFESIVKFTDEYNKLIEEISKKTSETRYRDFPPLTDAQRSELTEKEAELWDEKAMSGTLRGDATLNGSLNKMRQVLYSAVEGLGDAKRLSEFGITTSNNYRDGGKLIIDETKLRAAISDNPTAIYDVFAKDSPVKEEQGLARRLRETISATRDDIIAKAGRDTSVGNTYAIGRNLKNMDDRIDRFESRLAMLESRYYKQFSAMEVAIQKANQQSAYLMQSFSSGM</sequence>
<dbReference type="Proteomes" id="UP000031972">
    <property type="component" value="Unassembled WGS sequence"/>
</dbReference>
<dbReference type="AlphaFoldDB" id="A0A0C2RMI6"/>
<feature type="domain" description="Flagellar hook-associated protein 2 C-terminal" evidence="7">
    <location>
        <begin position="220"/>
        <end position="478"/>
    </location>
</feature>
<evidence type="ECO:0000256" key="5">
    <source>
        <dbReference type="RuleBase" id="RU362066"/>
    </source>
</evidence>
<protein>
    <recommendedName>
        <fullName evidence="5">Flagellar hook-associated protein 2</fullName>
        <shortName evidence="5">HAP2</shortName>
    </recommendedName>
    <alternativeName>
        <fullName evidence="5">Flagellar cap protein</fullName>
    </alternativeName>
</protein>
<evidence type="ECO:0000313" key="8">
    <source>
        <dbReference type="EMBL" id="KIL42969.1"/>
    </source>
</evidence>
<feature type="domain" description="Flagellar hook-associated protein 2 N-terminal" evidence="6">
    <location>
        <begin position="10"/>
        <end position="105"/>
    </location>
</feature>
<comment type="function">
    <text evidence="5">Required for morphogenesis and for the elongation of the flagellar filament by facilitating polymerization of the flagellin monomers at the tip of growing filament. Forms a capping structure, which prevents flagellin subunits (transported through the central channel of the flagellum) from leaking out without polymerization at the distal end.</text>
</comment>
<dbReference type="InterPro" id="IPR040026">
    <property type="entry name" value="FliD"/>
</dbReference>
<organism evidence="8 9">
    <name type="scientific">Jeotgalibacillus campisalis</name>
    <dbReference type="NCBI Taxonomy" id="220754"/>
    <lineage>
        <taxon>Bacteria</taxon>
        <taxon>Bacillati</taxon>
        <taxon>Bacillota</taxon>
        <taxon>Bacilli</taxon>
        <taxon>Bacillales</taxon>
        <taxon>Caryophanaceae</taxon>
        <taxon>Jeotgalibacillus</taxon>
    </lineage>
</organism>
<keyword evidence="9" id="KW-1185">Reference proteome</keyword>
<keyword evidence="4 5" id="KW-0975">Bacterial flagellum</keyword>
<evidence type="ECO:0000256" key="2">
    <source>
        <dbReference type="ARBA" id="ARBA00011255"/>
    </source>
</evidence>
<dbReference type="NCBIfam" id="NF005833">
    <property type="entry name" value="PRK07737.1"/>
    <property type="match status" value="1"/>
</dbReference>
<evidence type="ECO:0000313" key="9">
    <source>
        <dbReference type="Proteomes" id="UP000031972"/>
    </source>
</evidence>